<evidence type="ECO:0000313" key="1">
    <source>
        <dbReference type="EMBL" id="KAI0034760.1"/>
    </source>
</evidence>
<sequence>MHAPALLLSLACLLHTAIADFPSPSLLNQTCDPTHDRLNPQTYRRESDCDAQTYCAPATRLCTPRVCRQPFSPGDSDLPLCPDGQFCADAGDACRKRAPAGVACEFGRDEQCAAPWDAVELAGEGNADGAVCLNFACMFANATLGEPCVFEKTDYTSVLSGAGDGSGEGSATVVNTIVRDNCRTGGLFCNTQTGACESQKLEGGACQFHRDCVSYTCVENVCRLAPETPVRVPPWQYAVTSLSLILAMAATCVMLTLMHRRHRLQAYHETRDYCYEQILLRRSILVLRDNGPVTTAGTGLIRWRQGTSSEK</sequence>
<protein>
    <submittedName>
        <fullName evidence="1">Uncharacterized protein</fullName>
    </submittedName>
</protein>
<evidence type="ECO:0000313" key="2">
    <source>
        <dbReference type="Proteomes" id="UP000814128"/>
    </source>
</evidence>
<accession>A0ACB8QT16</accession>
<reference evidence="1" key="1">
    <citation type="submission" date="2021-02" db="EMBL/GenBank/DDBJ databases">
        <authorList>
            <consortium name="DOE Joint Genome Institute"/>
            <person name="Ahrendt S."/>
            <person name="Looney B.P."/>
            <person name="Miyauchi S."/>
            <person name="Morin E."/>
            <person name="Drula E."/>
            <person name="Courty P.E."/>
            <person name="Chicoki N."/>
            <person name="Fauchery L."/>
            <person name="Kohler A."/>
            <person name="Kuo A."/>
            <person name="Labutti K."/>
            <person name="Pangilinan J."/>
            <person name="Lipzen A."/>
            <person name="Riley R."/>
            <person name="Andreopoulos W."/>
            <person name="He G."/>
            <person name="Johnson J."/>
            <person name="Barry K.W."/>
            <person name="Grigoriev I.V."/>
            <person name="Nagy L."/>
            <person name="Hibbett D."/>
            <person name="Henrissat B."/>
            <person name="Matheny P.B."/>
            <person name="Labbe J."/>
            <person name="Martin F."/>
        </authorList>
    </citation>
    <scope>NUCLEOTIDE SEQUENCE</scope>
    <source>
        <strain evidence="1">EC-137</strain>
    </source>
</reference>
<comment type="caution">
    <text evidence="1">The sequence shown here is derived from an EMBL/GenBank/DDBJ whole genome shotgun (WGS) entry which is preliminary data.</text>
</comment>
<keyword evidence="2" id="KW-1185">Reference proteome</keyword>
<gene>
    <name evidence="1" type="ORF">K488DRAFT_44749</name>
</gene>
<dbReference type="EMBL" id="MU273495">
    <property type="protein sequence ID" value="KAI0034760.1"/>
    <property type="molecule type" value="Genomic_DNA"/>
</dbReference>
<organism evidence="1 2">
    <name type="scientific">Vararia minispora EC-137</name>
    <dbReference type="NCBI Taxonomy" id="1314806"/>
    <lineage>
        <taxon>Eukaryota</taxon>
        <taxon>Fungi</taxon>
        <taxon>Dikarya</taxon>
        <taxon>Basidiomycota</taxon>
        <taxon>Agaricomycotina</taxon>
        <taxon>Agaricomycetes</taxon>
        <taxon>Russulales</taxon>
        <taxon>Lachnocladiaceae</taxon>
        <taxon>Vararia</taxon>
    </lineage>
</organism>
<reference evidence="1" key="2">
    <citation type="journal article" date="2022" name="New Phytol.">
        <title>Evolutionary transition to the ectomycorrhizal habit in the genomes of a hyperdiverse lineage of mushroom-forming fungi.</title>
        <authorList>
            <person name="Looney B."/>
            <person name="Miyauchi S."/>
            <person name="Morin E."/>
            <person name="Drula E."/>
            <person name="Courty P.E."/>
            <person name="Kohler A."/>
            <person name="Kuo A."/>
            <person name="LaButti K."/>
            <person name="Pangilinan J."/>
            <person name="Lipzen A."/>
            <person name="Riley R."/>
            <person name="Andreopoulos W."/>
            <person name="He G."/>
            <person name="Johnson J."/>
            <person name="Nolan M."/>
            <person name="Tritt A."/>
            <person name="Barry K.W."/>
            <person name="Grigoriev I.V."/>
            <person name="Nagy L.G."/>
            <person name="Hibbett D."/>
            <person name="Henrissat B."/>
            <person name="Matheny P.B."/>
            <person name="Labbe J."/>
            <person name="Martin F.M."/>
        </authorList>
    </citation>
    <scope>NUCLEOTIDE SEQUENCE</scope>
    <source>
        <strain evidence="1">EC-137</strain>
    </source>
</reference>
<dbReference type="Proteomes" id="UP000814128">
    <property type="component" value="Unassembled WGS sequence"/>
</dbReference>
<proteinExistence type="predicted"/>
<name>A0ACB8QT16_9AGAM</name>